<name>A0A915IPI0_ROMCU</name>
<proteinExistence type="predicted"/>
<evidence type="ECO:0000313" key="1">
    <source>
        <dbReference type="Proteomes" id="UP000887565"/>
    </source>
</evidence>
<dbReference type="Proteomes" id="UP000887565">
    <property type="component" value="Unplaced"/>
</dbReference>
<organism evidence="1 2">
    <name type="scientific">Romanomermis culicivorax</name>
    <name type="common">Nematode worm</name>
    <dbReference type="NCBI Taxonomy" id="13658"/>
    <lineage>
        <taxon>Eukaryota</taxon>
        <taxon>Metazoa</taxon>
        <taxon>Ecdysozoa</taxon>
        <taxon>Nematoda</taxon>
        <taxon>Enoplea</taxon>
        <taxon>Dorylaimia</taxon>
        <taxon>Mermithida</taxon>
        <taxon>Mermithoidea</taxon>
        <taxon>Mermithidae</taxon>
        <taxon>Romanomermis</taxon>
    </lineage>
</organism>
<accession>A0A915IPI0</accession>
<keyword evidence="1" id="KW-1185">Reference proteome</keyword>
<dbReference type="WBParaSite" id="nRc.2.0.1.t15711-RA">
    <property type="protein sequence ID" value="nRc.2.0.1.t15711-RA"/>
    <property type="gene ID" value="nRc.2.0.1.g15711"/>
</dbReference>
<dbReference type="AlphaFoldDB" id="A0A915IPI0"/>
<evidence type="ECO:0000313" key="2">
    <source>
        <dbReference type="WBParaSite" id="nRc.2.0.1.t15711-RA"/>
    </source>
</evidence>
<reference evidence="2" key="1">
    <citation type="submission" date="2022-11" db="UniProtKB">
        <authorList>
            <consortium name="WormBaseParasite"/>
        </authorList>
    </citation>
    <scope>IDENTIFICATION</scope>
</reference>
<sequence>MKAVKPSPFYYLQAEHALSPYSLSKTKPLSIIISYRPRPCIHAVLTTVHFQIKYQLWETARKIFIERKKLIKCEEDTRVNTSNTQKLTDVTEEHANWALKNDTIYIESWAYYLDE</sequence>
<protein>
    <submittedName>
        <fullName evidence="2">Uncharacterized protein</fullName>
    </submittedName>
</protein>